<dbReference type="InterPro" id="IPR042197">
    <property type="entry name" value="Apaf_helical"/>
</dbReference>
<dbReference type="EMBL" id="JBJKBG010000011">
    <property type="protein sequence ID" value="KAL3715781.1"/>
    <property type="molecule type" value="Genomic_DNA"/>
</dbReference>
<evidence type="ECO:0000259" key="4">
    <source>
        <dbReference type="Pfam" id="PF23559"/>
    </source>
</evidence>
<sequence>MSSSLLYGITERVLQKLGSLALEEDALVDDGIEGKLRKLQYALKQWHNYKLRAWLERLKDVLKKLNGQQRKCGKVHHFFSCSNPFAFHLKMGKKISAIGGRLKQMVGEIEGFRLSKCACDGGFYSMIGRDADKDKIIELLMQQDPPRDGVNLSMIPIVGVGGLGKTALTSLVFNDDRVQEHFALTVWDYPQLQTLLRDIISCRRLSLVLHDVQKMNRAGWDRLRSQLTEAADGTKVIVTTAFHTKTMSLFKTWAFAQNEREMSQRLLQIEDEIVGRCMGVPLVVKMLGGLLYLKDDERFWEQVRDHDMYRSIDNVTPQTSKEDILCILKLCYIYLPSHLKQCFALCSVFRGGCIILNFDIAYFWTACGLIPPSNENGTPEDTCSKYLKELWSRSFLQEPSQSGLSLNFKMHDLLYDLALSVSTEQLGCSMLSHRQLKENEAPSFSSRLKSNSVQMICCESQDTFNTRDVECEYLRFMEVPISSYEELPSSIVKLKHLKVLCLRGNCRMKKLPDATCKLRSLLLLFVSRCSELEEVPQDINRMINLRFLSLTTKQKSLESGIHRMMSLICCDKLILTQLEDNESDLIPKLCFFTVSASPLLVYLPLWLLASADTLEELYINDFTNLMLCIADCPGLSKNCQMEDGELWPEISHVPFIKVGWKVVQSNDH</sequence>
<dbReference type="Proteomes" id="UP001634007">
    <property type="component" value="Unassembled WGS sequence"/>
</dbReference>
<proteinExistence type="predicted"/>
<dbReference type="Gene3D" id="3.80.10.10">
    <property type="entry name" value="Ribonuclease Inhibitor"/>
    <property type="match status" value="1"/>
</dbReference>
<name>A0ABD3IP96_EUCGL</name>
<dbReference type="GO" id="GO:0006952">
    <property type="term" value="P:defense response"/>
    <property type="evidence" value="ECO:0007669"/>
    <property type="project" value="UniProtKB-KW"/>
</dbReference>
<evidence type="ECO:0000259" key="3">
    <source>
        <dbReference type="Pfam" id="PF00931"/>
    </source>
</evidence>
<evidence type="ECO:0000313" key="6">
    <source>
        <dbReference type="EMBL" id="KAL3715781.1"/>
    </source>
</evidence>
<dbReference type="Gene3D" id="1.10.10.10">
    <property type="entry name" value="Winged helix-like DNA-binding domain superfamily/Winged helix DNA-binding domain"/>
    <property type="match status" value="1"/>
</dbReference>
<feature type="domain" description="Disease resistance protein winged helix" evidence="4">
    <location>
        <begin position="352"/>
        <end position="418"/>
    </location>
</feature>
<dbReference type="InterPro" id="IPR058922">
    <property type="entry name" value="WHD_DRP"/>
</dbReference>
<dbReference type="InterPro" id="IPR036388">
    <property type="entry name" value="WH-like_DNA-bd_sf"/>
</dbReference>
<evidence type="ECO:0000313" key="7">
    <source>
        <dbReference type="Proteomes" id="UP001634007"/>
    </source>
</evidence>
<dbReference type="InterPro" id="IPR055414">
    <property type="entry name" value="LRR_R13L4/SHOC2-like"/>
</dbReference>
<dbReference type="AlphaFoldDB" id="A0ABD3IP96"/>
<dbReference type="PANTHER" id="PTHR36766">
    <property type="entry name" value="PLANT BROAD-SPECTRUM MILDEW RESISTANCE PROTEIN RPW8"/>
    <property type="match status" value="1"/>
</dbReference>
<dbReference type="InterPro" id="IPR027417">
    <property type="entry name" value="P-loop_NTPase"/>
</dbReference>
<dbReference type="InterPro" id="IPR002182">
    <property type="entry name" value="NB-ARC"/>
</dbReference>
<dbReference type="InterPro" id="IPR032675">
    <property type="entry name" value="LRR_dom_sf"/>
</dbReference>
<protein>
    <submittedName>
        <fullName evidence="6">Uncharacterized protein</fullName>
    </submittedName>
</protein>
<feature type="domain" description="Disease resistance R13L4/SHOC-2-like LRR" evidence="5">
    <location>
        <begin position="458"/>
        <end position="564"/>
    </location>
</feature>
<dbReference type="Pfam" id="PF23559">
    <property type="entry name" value="WHD_DRP"/>
    <property type="match status" value="1"/>
</dbReference>
<dbReference type="Pfam" id="PF23598">
    <property type="entry name" value="LRR_14"/>
    <property type="match status" value="1"/>
</dbReference>
<comment type="caution">
    <text evidence="6">The sequence shown here is derived from an EMBL/GenBank/DDBJ whole genome shotgun (WGS) entry which is preliminary data.</text>
</comment>
<accession>A0ABD3IP96</accession>
<dbReference type="SUPFAM" id="SSF52058">
    <property type="entry name" value="L domain-like"/>
    <property type="match status" value="1"/>
</dbReference>
<dbReference type="Pfam" id="PF00931">
    <property type="entry name" value="NB-ARC"/>
    <property type="match status" value="1"/>
</dbReference>
<evidence type="ECO:0000256" key="1">
    <source>
        <dbReference type="ARBA" id="ARBA00022737"/>
    </source>
</evidence>
<evidence type="ECO:0000256" key="2">
    <source>
        <dbReference type="ARBA" id="ARBA00022821"/>
    </source>
</evidence>
<feature type="domain" description="NB-ARC" evidence="3">
    <location>
        <begin position="130"/>
        <end position="187"/>
    </location>
</feature>
<organism evidence="6 7">
    <name type="scientific">Eucalyptus globulus</name>
    <name type="common">Tasmanian blue gum</name>
    <dbReference type="NCBI Taxonomy" id="34317"/>
    <lineage>
        <taxon>Eukaryota</taxon>
        <taxon>Viridiplantae</taxon>
        <taxon>Streptophyta</taxon>
        <taxon>Embryophyta</taxon>
        <taxon>Tracheophyta</taxon>
        <taxon>Spermatophyta</taxon>
        <taxon>Magnoliopsida</taxon>
        <taxon>eudicotyledons</taxon>
        <taxon>Gunneridae</taxon>
        <taxon>Pentapetalae</taxon>
        <taxon>rosids</taxon>
        <taxon>malvids</taxon>
        <taxon>Myrtales</taxon>
        <taxon>Myrtaceae</taxon>
        <taxon>Myrtoideae</taxon>
        <taxon>Eucalypteae</taxon>
        <taxon>Eucalyptus</taxon>
    </lineage>
</organism>
<dbReference type="Gene3D" id="1.10.8.430">
    <property type="entry name" value="Helical domain of apoptotic protease-activating factors"/>
    <property type="match status" value="1"/>
</dbReference>
<gene>
    <name evidence="6" type="ORF">ACJRO7_007516</name>
</gene>
<evidence type="ECO:0000259" key="5">
    <source>
        <dbReference type="Pfam" id="PF23598"/>
    </source>
</evidence>
<dbReference type="SUPFAM" id="SSF52540">
    <property type="entry name" value="P-loop containing nucleoside triphosphate hydrolases"/>
    <property type="match status" value="1"/>
</dbReference>
<keyword evidence="2" id="KW-0611">Plant defense</keyword>
<reference evidence="6 7" key="1">
    <citation type="submission" date="2024-11" db="EMBL/GenBank/DDBJ databases">
        <title>Chromosome-level genome assembly of Eucalyptus globulus Labill. provides insights into its genome evolution.</title>
        <authorList>
            <person name="Li X."/>
        </authorList>
    </citation>
    <scope>NUCLEOTIDE SEQUENCE [LARGE SCALE GENOMIC DNA]</scope>
    <source>
        <strain evidence="6">CL2024</strain>
        <tissue evidence="6">Fresh tender leaves</tissue>
    </source>
</reference>
<keyword evidence="1" id="KW-0677">Repeat</keyword>
<dbReference type="PANTHER" id="PTHR36766:SF61">
    <property type="entry name" value="NB-ARC DOMAIN DISEASE RESISTANCE PROTEIN"/>
    <property type="match status" value="1"/>
</dbReference>
<keyword evidence="7" id="KW-1185">Reference proteome</keyword>
<dbReference type="Gene3D" id="3.40.50.300">
    <property type="entry name" value="P-loop containing nucleotide triphosphate hydrolases"/>
    <property type="match status" value="1"/>
</dbReference>